<dbReference type="eggNOG" id="ENOG5033U14">
    <property type="taxonomic scope" value="Bacteria"/>
</dbReference>
<keyword evidence="2" id="KW-1185">Reference proteome</keyword>
<sequence length="366" mass="39530">MQKYGKTRGVPPPVADPGGTNAQAGFLIEPVALCDLAQRAGLGFADVVALAEIPSTTLNRLWKDPGWAAKSTGATLQLLLDVVPTLAAYLEGRAFALRVEQYMHVFATSGITVRLPRGEGVQISAMSNALGVAAAIITCDTTQLKRRLALGWVRGHDPSIDAVFATGPDNLFGEDRSVLVSASKLRLGGRESASSADIVGIGVLAHKIAKYGELDNSSVERAPADRNDIRSAFIHRSLTIGGVLRDGDPDVVLRYRREVETNPIIARNEAWSLLTYGSGQRLPGDFSLPAATSKLYSGILRDAAVLNDAYLGYLAATALPILWMLQPPSPVFRVRLTEILDRRLSSGVEERQLRNAVSELYRRFKD</sequence>
<dbReference type="RefSeq" id="WP_014983995.1">
    <property type="nucleotide sequence ID" value="NC_018681.1"/>
</dbReference>
<protein>
    <submittedName>
        <fullName evidence="1">Uncharacterized protein</fullName>
    </submittedName>
</protein>
<proteinExistence type="predicted"/>
<dbReference type="KEGG" id="nbr:O3I_015895"/>
<dbReference type="EMBL" id="CP003876">
    <property type="protein sequence ID" value="AFU01140.1"/>
    <property type="molecule type" value="Genomic_DNA"/>
</dbReference>
<dbReference type="HOGENOM" id="CLU_756109_0_0_11"/>
<accession>K0EW67</accession>
<dbReference type="AlphaFoldDB" id="K0EW67"/>
<organism evidence="1 2">
    <name type="scientific">Nocardia brasiliensis (strain ATCC 700358 / HUJEG-1)</name>
    <dbReference type="NCBI Taxonomy" id="1133849"/>
    <lineage>
        <taxon>Bacteria</taxon>
        <taxon>Bacillati</taxon>
        <taxon>Actinomycetota</taxon>
        <taxon>Actinomycetes</taxon>
        <taxon>Mycobacteriales</taxon>
        <taxon>Nocardiaceae</taxon>
        <taxon>Nocardia</taxon>
    </lineage>
</organism>
<reference evidence="1 2" key="1">
    <citation type="journal article" date="2012" name="J. Bacteriol.">
        <title>Complete genome sequence of Nocardia brasiliensis HUJEG-1.</title>
        <authorList>
            <person name="Vera-Cabrera L."/>
            <person name="Ortiz-Lopez R."/>
            <person name="Elizondo-Gonzalez R."/>
            <person name="Perez-Maya A.A."/>
            <person name="Ocampo-Candiani J."/>
        </authorList>
    </citation>
    <scope>NUCLEOTIDE SEQUENCE [LARGE SCALE GENOMIC DNA]</scope>
    <source>
        <strain evidence="2">ATCC 700358</strain>
    </source>
</reference>
<dbReference type="Proteomes" id="UP000006304">
    <property type="component" value="Chromosome"/>
</dbReference>
<name>K0EW67_NOCB7</name>
<evidence type="ECO:0000313" key="1">
    <source>
        <dbReference type="EMBL" id="AFU01140.1"/>
    </source>
</evidence>
<gene>
    <name evidence="1" type="ORF">O3I_015895</name>
</gene>
<evidence type="ECO:0000313" key="2">
    <source>
        <dbReference type="Proteomes" id="UP000006304"/>
    </source>
</evidence>